<dbReference type="OrthoDB" id="4134946at2"/>
<accession>A0A101V390</accession>
<protein>
    <recommendedName>
        <fullName evidence="4">Lipoprotein</fullName>
    </recommendedName>
</protein>
<organism evidence="2 3">
    <name type="scientific">Streptomyces dysideae</name>
    <dbReference type="NCBI Taxonomy" id="909626"/>
    <lineage>
        <taxon>Bacteria</taxon>
        <taxon>Bacillati</taxon>
        <taxon>Actinomycetota</taxon>
        <taxon>Actinomycetes</taxon>
        <taxon>Kitasatosporales</taxon>
        <taxon>Streptomycetaceae</taxon>
        <taxon>Streptomyces</taxon>
    </lineage>
</organism>
<feature type="region of interest" description="Disordered" evidence="1">
    <location>
        <begin position="22"/>
        <end position="47"/>
    </location>
</feature>
<reference evidence="2 3" key="1">
    <citation type="submission" date="2015-10" db="EMBL/GenBank/DDBJ databases">
        <title>Draft genome sequence of Streptomyces sp. RV15, isolated from a marine sponge.</title>
        <authorList>
            <person name="Ruckert C."/>
            <person name="Abdelmohsen U.R."/>
            <person name="Winkler A."/>
            <person name="Hentschel U."/>
            <person name="Kalinowski J."/>
            <person name="Kampfer P."/>
            <person name="Glaeser S."/>
        </authorList>
    </citation>
    <scope>NUCLEOTIDE SEQUENCE [LARGE SCALE GENOMIC DNA]</scope>
    <source>
        <strain evidence="2 3">RV15</strain>
    </source>
</reference>
<comment type="caution">
    <text evidence="2">The sequence shown here is derived from an EMBL/GenBank/DDBJ whole genome shotgun (WGS) entry which is preliminary data.</text>
</comment>
<name>A0A101V390_9ACTN</name>
<dbReference type="PROSITE" id="PS51257">
    <property type="entry name" value="PROKAR_LIPOPROTEIN"/>
    <property type="match status" value="1"/>
</dbReference>
<evidence type="ECO:0000313" key="2">
    <source>
        <dbReference type="EMBL" id="KUO21671.1"/>
    </source>
</evidence>
<dbReference type="Proteomes" id="UP000053260">
    <property type="component" value="Unassembled WGS sequence"/>
</dbReference>
<gene>
    <name evidence="2" type="ORF">AQJ91_07795</name>
</gene>
<sequence length="285" mass="30373">MRDLRGAAAAFLVAAVLTGCSGSTDEGKPVESGQPDSQSPQAAPAKPRTVAEFLARAEAAMAAEQGWTFEVKGREGLVLRGQENAATYTATVHRTTGDPWALRSTGASRGRSGAKPEEIYVVDGTAYVKEGTAAWKQGPLSDPEFADKVEDPLAALDAFRGYGDEITLSEPDGPDGRVELRVRTATAPLTGVRDEGVVQKALREFTPTLEQLRAAGVSASESRITVAGVEESFVLDATTYRVTAHTFKCTFLIPYEGQRIRYDQEVTERNSGTYEGTVALPEGVG</sequence>
<proteinExistence type="predicted"/>
<dbReference type="RefSeq" id="WP_067017784.1">
    <property type="nucleotide sequence ID" value="NZ_KQ949077.1"/>
</dbReference>
<evidence type="ECO:0000256" key="1">
    <source>
        <dbReference type="SAM" id="MobiDB-lite"/>
    </source>
</evidence>
<dbReference type="STRING" id="909626.AQJ91_07795"/>
<evidence type="ECO:0000313" key="3">
    <source>
        <dbReference type="Proteomes" id="UP000053260"/>
    </source>
</evidence>
<dbReference type="AlphaFoldDB" id="A0A101V390"/>
<dbReference type="Gene3D" id="2.50.20.20">
    <property type="match status" value="1"/>
</dbReference>
<evidence type="ECO:0008006" key="4">
    <source>
        <dbReference type="Google" id="ProtNLM"/>
    </source>
</evidence>
<dbReference type="EMBL" id="LMXB01000022">
    <property type="protein sequence ID" value="KUO21671.1"/>
    <property type="molecule type" value="Genomic_DNA"/>
</dbReference>
<keyword evidence="3" id="KW-1185">Reference proteome</keyword>